<feature type="domain" description="Nucleotidyl transferase" evidence="2">
    <location>
        <begin position="12"/>
        <end position="44"/>
    </location>
</feature>
<dbReference type="AlphaFoldDB" id="A0A3M2LPY1"/>
<feature type="compositionally biased region" description="Basic residues" evidence="1">
    <location>
        <begin position="110"/>
        <end position="119"/>
    </location>
</feature>
<dbReference type="EMBL" id="RFFG01000076">
    <property type="protein sequence ID" value="RMI38940.1"/>
    <property type="molecule type" value="Genomic_DNA"/>
</dbReference>
<sequence>MVRGAKTQVRQAIILAGGQGTRMRPLTEDSPKALIPIAGKALLAGRLHRPAPRRRRHGDHRARAVHHLMGHRPPGRRRPDPGIRPEPQAALLDQRRRLRLRAGGRGPAPRTRRPRRHHVPPSGSGRPPGRLQARRLLARHRHRQRRERGHR</sequence>
<protein>
    <recommendedName>
        <fullName evidence="2">Nucleotidyl transferase domain-containing protein</fullName>
    </recommendedName>
</protein>
<keyword evidence="4" id="KW-1185">Reference proteome</keyword>
<feature type="compositionally biased region" description="Basic residues" evidence="1">
    <location>
        <begin position="46"/>
        <end position="76"/>
    </location>
</feature>
<evidence type="ECO:0000313" key="3">
    <source>
        <dbReference type="EMBL" id="RMI38940.1"/>
    </source>
</evidence>
<dbReference type="InterPro" id="IPR005835">
    <property type="entry name" value="NTP_transferase_dom"/>
</dbReference>
<feature type="region of interest" description="Disordered" evidence="1">
    <location>
        <begin position="46"/>
        <end position="132"/>
    </location>
</feature>
<evidence type="ECO:0000313" key="4">
    <source>
        <dbReference type="Proteomes" id="UP000282674"/>
    </source>
</evidence>
<dbReference type="Pfam" id="PF00483">
    <property type="entry name" value="NTP_transferase"/>
    <property type="match status" value="1"/>
</dbReference>
<dbReference type="Gene3D" id="3.90.550.10">
    <property type="entry name" value="Spore Coat Polysaccharide Biosynthesis Protein SpsA, Chain A"/>
    <property type="match status" value="1"/>
</dbReference>
<dbReference type="OrthoDB" id="9788272at2"/>
<organism evidence="3 4">
    <name type="scientific">Actinomadura harenae</name>
    <dbReference type="NCBI Taxonomy" id="2483351"/>
    <lineage>
        <taxon>Bacteria</taxon>
        <taxon>Bacillati</taxon>
        <taxon>Actinomycetota</taxon>
        <taxon>Actinomycetes</taxon>
        <taxon>Streptosporangiales</taxon>
        <taxon>Thermomonosporaceae</taxon>
        <taxon>Actinomadura</taxon>
    </lineage>
</organism>
<gene>
    <name evidence="3" type="ORF">EBO15_31210</name>
</gene>
<dbReference type="InterPro" id="IPR029044">
    <property type="entry name" value="Nucleotide-diphossugar_trans"/>
</dbReference>
<reference evidence="3 4" key="1">
    <citation type="submission" date="2018-10" db="EMBL/GenBank/DDBJ databases">
        <title>Isolation from soil.</title>
        <authorList>
            <person name="Hu J."/>
        </authorList>
    </citation>
    <scope>NUCLEOTIDE SEQUENCE [LARGE SCALE GENOMIC DNA]</scope>
    <source>
        <strain evidence="3 4">NEAU-Ht49</strain>
    </source>
</reference>
<feature type="compositionally biased region" description="Low complexity" evidence="1">
    <location>
        <begin position="120"/>
        <end position="131"/>
    </location>
</feature>
<dbReference type="Proteomes" id="UP000282674">
    <property type="component" value="Unassembled WGS sequence"/>
</dbReference>
<proteinExistence type="predicted"/>
<accession>A0A3M2LPY1</accession>
<evidence type="ECO:0000259" key="2">
    <source>
        <dbReference type="Pfam" id="PF00483"/>
    </source>
</evidence>
<comment type="caution">
    <text evidence="3">The sequence shown here is derived from an EMBL/GenBank/DDBJ whole genome shotgun (WGS) entry which is preliminary data.</text>
</comment>
<name>A0A3M2LPY1_9ACTN</name>
<evidence type="ECO:0000256" key="1">
    <source>
        <dbReference type="SAM" id="MobiDB-lite"/>
    </source>
</evidence>
<dbReference type="SUPFAM" id="SSF53448">
    <property type="entry name" value="Nucleotide-diphospho-sugar transferases"/>
    <property type="match status" value="1"/>
</dbReference>